<dbReference type="EMBL" id="QUQM01000007">
    <property type="protein sequence ID" value="KAA8645591.1"/>
    <property type="molecule type" value="Genomic_DNA"/>
</dbReference>
<sequence>MGANKDTFAMDDAHNTWSLSTSHSTSEAASLGESSPQLNPDSRLYHIYRTVLHHHYDVTSDKSPVFHLENSLFRPKKPDLTVHAGSDKNGPIVAVCKFLHFSRHLKLGLGDPQNINEVSWEDLVCQNYKLTQYRWQMTVRTANGPTRQSFLWKTTHSVGVDGAKPAMLSTRNYKLLDEQTGRIVAVFTSNSLKSFTKCGKLQIDVDYGQEFEVMVILTVLALYEKQRRRNNRNNSGGGGGGGGG</sequence>
<reference evidence="2 3" key="1">
    <citation type="submission" date="2019-03" db="EMBL/GenBank/DDBJ databases">
        <title>The genome sequence of a newly discovered highly antifungal drug resistant Aspergillus species, Aspergillus tanneri NIH 1004.</title>
        <authorList>
            <person name="Mounaud S."/>
            <person name="Singh I."/>
            <person name="Joardar V."/>
            <person name="Pakala S."/>
            <person name="Pakala S."/>
            <person name="Venepally P."/>
            <person name="Hoover J."/>
            <person name="Nierman W."/>
            <person name="Chung J."/>
            <person name="Losada L."/>
        </authorList>
    </citation>
    <scope>NUCLEOTIDE SEQUENCE [LARGE SCALE GENOMIC DNA]</scope>
    <source>
        <strain evidence="2 3">NIH1004</strain>
    </source>
</reference>
<protein>
    <submittedName>
        <fullName evidence="2">Uncharacterized protein</fullName>
    </submittedName>
</protein>
<evidence type="ECO:0000313" key="2">
    <source>
        <dbReference type="EMBL" id="THC98719.1"/>
    </source>
</evidence>
<proteinExistence type="predicted"/>
<comment type="caution">
    <text evidence="2">The sequence shown here is derived from an EMBL/GenBank/DDBJ whole genome shotgun (WGS) entry which is preliminary data.</text>
</comment>
<evidence type="ECO:0000313" key="4">
    <source>
        <dbReference type="Proteomes" id="UP000324241"/>
    </source>
</evidence>
<accession>A0A4S3JSC4</accession>
<dbReference type="OrthoDB" id="3431997at2759"/>
<evidence type="ECO:0000313" key="1">
    <source>
        <dbReference type="EMBL" id="KAA8645591.1"/>
    </source>
</evidence>
<dbReference type="Proteomes" id="UP000324241">
    <property type="component" value="Unassembled WGS sequence"/>
</dbReference>
<dbReference type="AlphaFoldDB" id="A0A4S3JSC4"/>
<dbReference type="STRING" id="1220188.A0A4S3JSC4"/>
<dbReference type="RefSeq" id="XP_033424952.1">
    <property type="nucleotide sequence ID" value="XM_033571637.1"/>
</dbReference>
<dbReference type="GeneID" id="54329712"/>
<evidence type="ECO:0000313" key="3">
    <source>
        <dbReference type="Proteomes" id="UP000308092"/>
    </source>
</evidence>
<reference evidence="1 4" key="2">
    <citation type="submission" date="2019-08" db="EMBL/GenBank/DDBJ databases">
        <title>The genome sequence of a newly discovered highly antifungal drug resistant Aspergillus species, Aspergillus tanneri NIH 1004.</title>
        <authorList>
            <person name="Mounaud S."/>
            <person name="Singh I."/>
            <person name="Joardar V."/>
            <person name="Pakala S."/>
            <person name="Pakala S."/>
            <person name="Venepally P."/>
            <person name="Chung J.K."/>
            <person name="Losada L."/>
            <person name="Nierman W.C."/>
        </authorList>
    </citation>
    <scope>NUCLEOTIDE SEQUENCE [LARGE SCALE GENOMIC DNA]</scope>
    <source>
        <strain evidence="1 4">NIH1004</strain>
    </source>
</reference>
<keyword evidence="3" id="KW-1185">Reference proteome</keyword>
<name>A0A4S3JSC4_9EURO</name>
<dbReference type="EMBL" id="SOSA01000036">
    <property type="protein sequence ID" value="THC98719.1"/>
    <property type="molecule type" value="Genomic_DNA"/>
</dbReference>
<gene>
    <name evidence="1" type="ORF">ATNIH1004_007010</name>
    <name evidence="2" type="ORF">EYZ11_001782</name>
</gene>
<dbReference type="VEuPathDB" id="FungiDB:EYZ11_001782"/>
<organism evidence="2 3">
    <name type="scientific">Aspergillus tanneri</name>
    <dbReference type="NCBI Taxonomy" id="1220188"/>
    <lineage>
        <taxon>Eukaryota</taxon>
        <taxon>Fungi</taxon>
        <taxon>Dikarya</taxon>
        <taxon>Ascomycota</taxon>
        <taxon>Pezizomycotina</taxon>
        <taxon>Eurotiomycetes</taxon>
        <taxon>Eurotiomycetidae</taxon>
        <taxon>Eurotiales</taxon>
        <taxon>Aspergillaceae</taxon>
        <taxon>Aspergillus</taxon>
        <taxon>Aspergillus subgen. Circumdati</taxon>
    </lineage>
</organism>
<dbReference type="Proteomes" id="UP000308092">
    <property type="component" value="Unassembled WGS sequence"/>
</dbReference>